<proteinExistence type="predicted"/>
<dbReference type="EMBL" id="JBHSMH010000062">
    <property type="protein sequence ID" value="MFC5470429.1"/>
    <property type="molecule type" value="Genomic_DNA"/>
</dbReference>
<dbReference type="InterPro" id="IPR006728">
    <property type="entry name" value="YezG-like"/>
</dbReference>
<protein>
    <submittedName>
        <fullName evidence="1">Immunity protein YezG family protein</fullName>
    </submittedName>
</protein>
<keyword evidence="2" id="KW-1185">Reference proteome</keyword>
<gene>
    <name evidence="1" type="ORF">ACFPPD_17175</name>
</gene>
<evidence type="ECO:0000313" key="1">
    <source>
        <dbReference type="EMBL" id="MFC5470429.1"/>
    </source>
</evidence>
<dbReference type="InterPro" id="IPR036170">
    <property type="entry name" value="YezG-like_sf"/>
</dbReference>
<dbReference type="RefSeq" id="WP_209749967.1">
    <property type="nucleotide sequence ID" value="NZ_JBHSMH010000062.1"/>
</dbReference>
<dbReference type="SUPFAM" id="SSF160424">
    <property type="entry name" value="BH3703-like"/>
    <property type="match status" value="1"/>
</dbReference>
<sequence length="165" mass="19104">MENQLAGLYQEIAQKINSMIPTSWDEFYYLGEVEEGKSSWSSTFYFVESNTNTIVDGNDIPTKYNVSQQIYDELLSELSGLLLILYKCFEDNEQTLWEQVSLTVSSSGKFNVDFLYEVINENDGGQLQREIVWAYETFGFVPTEGSYSRRVLDKYLKEKDNNNSQ</sequence>
<dbReference type="NCBIfam" id="TIGR01741">
    <property type="entry name" value="staph_tand_hypo"/>
    <property type="match status" value="1"/>
</dbReference>
<evidence type="ECO:0000313" key="2">
    <source>
        <dbReference type="Proteomes" id="UP001596105"/>
    </source>
</evidence>
<dbReference type="Proteomes" id="UP001596105">
    <property type="component" value="Unassembled WGS sequence"/>
</dbReference>
<dbReference type="Pfam" id="PF04634">
    <property type="entry name" value="YezG-like"/>
    <property type="match status" value="1"/>
</dbReference>
<comment type="caution">
    <text evidence="1">The sequence shown here is derived from an EMBL/GenBank/DDBJ whole genome shotgun (WGS) entry which is preliminary data.</text>
</comment>
<name>A0ABW0LX27_9BACL</name>
<organism evidence="1 2">
    <name type="scientific">Cohnella suwonensis</name>
    <dbReference type="NCBI Taxonomy" id="696072"/>
    <lineage>
        <taxon>Bacteria</taxon>
        <taxon>Bacillati</taxon>
        <taxon>Bacillota</taxon>
        <taxon>Bacilli</taxon>
        <taxon>Bacillales</taxon>
        <taxon>Paenibacillaceae</taxon>
        <taxon>Cohnella</taxon>
    </lineage>
</organism>
<dbReference type="Gene3D" id="3.30.500.20">
    <property type="entry name" value="BH3703-like domains"/>
    <property type="match status" value="1"/>
</dbReference>
<reference evidence="2" key="1">
    <citation type="journal article" date="2019" name="Int. J. Syst. Evol. Microbiol.">
        <title>The Global Catalogue of Microorganisms (GCM) 10K type strain sequencing project: providing services to taxonomists for standard genome sequencing and annotation.</title>
        <authorList>
            <consortium name="The Broad Institute Genomics Platform"/>
            <consortium name="The Broad Institute Genome Sequencing Center for Infectious Disease"/>
            <person name="Wu L."/>
            <person name="Ma J."/>
        </authorList>
    </citation>
    <scope>NUCLEOTIDE SEQUENCE [LARGE SCALE GENOMIC DNA]</scope>
    <source>
        <strain evidence="2">CCUG 57113</strain>
    </source>
</reference>
<accession>A0ABW0LX27</accession>